<feature type="domain" description="Integrase core" evidence="1">
    <location>
        <begin position="4"/>
        <end position="93"/>
    </location>
</feature>
<reference evidence="2 3" key="1">
    <citation type="submission" date="2014-04" db="EMBL/GenBank/DDBJ databases">
        <authorList>
            <consortium name="DOE Joint Genome Institute"/>
            <person name="Kuo A."/>
            <person name="Ruytinx J."/>
            <person name="Rineau F."/>
            <person name="Colpaert J."/>
            <person name="Kohler A."/>
            <person name="Nagy L.G."/>
            <person name="Floudas D."/>
            <person name="Copeland A."/>
            <person name="Barry K.W."/>
            <person name="Cichocki N."/>
            <person name="Veneault-Fourrey C."/>
            <person name="LaButti K."/>
            <person name="Lindquist E.A."/>
            <person name="Lipzen A."/>
            <person name="Lundell T."/>
            <person name="Morin E."/>
            <person name="Murat C."/>
            <person name="Sun H."/>
            <person name="Tunlid A."/>
            <person name="Henrissat B."/>
            <person name="Grigoriev I.V."/>
            <person name="Hibbett D.S."/>
            <person name="Martin F."/>
            <person name="Nordberg H.P."/>
            <person name="Cantor M.N."/>
            <person name="Hua S.X."/>
        </authorList>
    </citation>
    <scope>NUCLEOTIDE SEQUENCE [LARGE SCALE GENOMIC DNA]</scope>
    <source>
        <strain evidence="2 3">UH-Slu-Lm8-n1</strain>
    </source>
</reference>
<reference evidence="3" key="2">
    <citation type="submission" date="2015-01" db="EMBL/GenBank/DDBJ databases">
        <title>Evolutionary Origins and Diversification of the Mycorrhizal Mutualists.</title>
        <authorList>
            <consortium name="DOE Joint Genome Institute"/>
            <consortium name="Mycorrhizal Genomics Consortium"/>
            <person name="Kohler A."/>
            <person name="Kuo A."/>
            <person name="Nagy L.G."/>
            <person name="Floudas D."/>
            <person name="Copeland A."/>
            <person name="Barry K.W."/>
            <person name="Cichocki N."/>
            <person name="Veneault-Fourrey C."/>
            <person name="LaButti K."/>
            <person name="Lindquist E.A."/>
            <person name="Lipzen A."/>
            <person name="Lundell T."/>
            <person name="Morin E."/>
            <person name="Murat C."/>
            <person name="Riley R."/>
            <person name="Ohm R."/>
            <person name="Sun H."/>
            <person name="Tunlid A."/>
            <person name="Henrissat B."/>
            <person name="Grigoriev I.V."/>
            <person name="Hibbett D.S."/>
            <person name="Martin F."/>
        </authorList>
    </citation>
    <scope>NUCLEOTIDE SEQUENCE [LARGE SCALE GENOMIC DNA]</scope>
    <source>
        <strain evidence="3">UH-Slu-Lm8-n1</strain>
    </source>
</reference>
<organism evidence="2 3">
    <name type="scientific">Suillus luteus UH-Slu-Lm8-n1</name>
    <dbReference type="NCBI Taxonomy" id="930992"/>
    <lineage>
        <taxon>Eukaryota</taxon>
        <taxon>Fungi</taxon>
        <taxon>Dikarya</taxon>
        <taxon>Basidiomycota</taxon>
        <taxon>Agaricomycotina</taxon>
        <taxon>Agaricomycetes</taxon>
        <taxon>Agaricomycetidae</taxon>
        <taxon>Boletales</taxon>
        <taxon>Suillineae</taxon>
        <taxon>Suillaceae</taxon>
        <taxon>Suillus</taxon>
    </lineage>
</organism>
<evidence type="ECO:0000313" key="2">
    <source>
        <dbReference type="EMBL" id="KIK35559.1"/>
    </source>
</evidence>
<dbReference type="PANTHER" id="PTHR46791">
    <property type="entry name" value="EXPRESSED PROTEIN"/>
    <property type="match status" value="1"/>
</dbReference>
<evidence type="ECO:0000259" key="1">
    <source>
        <dbReference type="Pfam" id="PF24764"/>
    </source>
</evidence>
<accession>A0A0D0ABW6</accession>
<dbReference type="STRING" id="930992.A0A0D0ABW6"/>
<proteinExistence type="predicted"/>
<dbReference type="PANTHER" id="PTHR46791:SF7">
    <property type="entry name" value="INTEGRASE CATALYTIC DOMAIN-CONTAINING PROTEIN"/>
    <property type="match status" value="1"/>
</dbReference>
<dbReference type="OrthoDB" id="3262083at2759"/>
<feature type="non-terminal residue" evidence="2">
    <location>
        <position position="1"/>
    </location>
</feature>
<evidence type="ECO:0000313" key="3">
    <source>
        <dbReference type="Proteomes" id="UP000054485"/>
    </source>
</evidence>
<name>A0A0D0ABW6_9AGAM</name>
<dbReference type="AlphaFoldDB" id="A0A0D0ABW6"/>
<keyword evidence="3" id="KW-1185">Reference proteome</keyword>
<dbReference type="EMBL" id="KN835611">
    <property type="protein sequence ID" value="KIK35559.1"/>
    <property type="molecule type" value="Genomic_DNA"/>
</dbReference>
<gene>
    <name evidence="2" type="ORF">CY34DRAFT_95878</name>
</gene>
<dbReference type="InParanoid" id="A0A0D0ABW6"/>
<protein>
    <submittedName>
        <fullName evidence="2">Unplaced genomic scaffold CY34scaffold_480, whole genome shotgun sequence</fullName>
    </submittedName>
</protein>
<sequence>VFASSTHNSRIERSWVEVGTQFARMWRAFFYRLERLHGLDVSNAQHLWLLHELFLEQIKSDCHTFQAEWNVHPISGEGHDQSPNDMRLMGQLEHGLYVDDCKGIHPDIIRQYYGTAGRPIQRAPHQTGAGHPSDEEWEDVDDEEDINAEDLQELPQLIAAEHDSHFHHKPVRVPKHASPFSSATLHDTFHQALAQDDDQYPSHEIIRSGRQGTKELCIPLPDFVWRPRAIQWCQALDVMTRLLELADTDVESNSDTDSDTTHSGSDS</sequence>
<dbReference type="HOGENOM" id="CLU_092517_1_0_1"/>
<dbReference type="InterPro" id="IPR058913">
    <property type="entry name" value="Integrase_dom_put"/>
</dbReference>
<dbReference type="Proteomes" id="UP000054485">
    <property type="component" value="Unassembled WGS sequence"/>
</dbReference>
<dbReference type="Pfam" id="PF24764">
    <property type="entry name" value="rva_4"/>
    <property type="match status" value="1"/>
</dbReference>